<dbReference type="PANTHER" id="PTHR39583">
    <property type="entry name" value="TYPE II SECRETION SYSTEM PROTEIN J-RELATED"/>
    <property type="match status" value="1"/>
</dbReference>
<dbReference type="Proteomes" id="UP000266744">
    <property type="component" value="Chromosome"/>
</dbReference>
<evidence type="ECO:0000256" key="3">
    <source>
        <dbReference type="ARBA" id="ARBA00022692"/>
    </source>
</evidence>
<dbReference type="PIRSF" id="PIRSF004525">
    <property type="entry name" value="Pilin_peptidase-dep_B_prd"/>
    <property type="match status" value="1"/>
</dbReference>
<evidence type="ECO:0000256" key="5">
    <source>
        <dbReference type="ARBA" id="ARBA00023136"/>
    </source>
</evidence>
<organism evidence="6 7">
    <name type="scientific">Yersinia entomophaga</name>
    <dbReference type="NCBI Taxonomy" id="935293"/>
    <lineage>
        <taxon>Bacteria</taxon>
        <taxon>Pseudomonadati</taxon>
        <taxon>Pseudomonadota</taxon>
        <taxon>Gammaproteobacteria</taxon>
        <taxon>Enterobacterales</taxon>
        <taxon>Yersiniaceae</taxon>
        <taxon>Yersinia</taxon>
    </lineage>
</organism>
<accession>A0ABN4PWX1</accession>
<dbReference type="NCBIfam" id="NF007848">
    <property type="entry name" value="PRK10557.1"/>
    <property type="match status" value="1"/>
</dbReference>
<reference evidence="7" key="1">
    <citation type="journal article" date="2016" name="Toxins">
        <title>The Draft Genome Sequence of the Yersinia entomophaga Entomopathogenic Type Strain MH96T.</title>
        <authorList>
            <person name="Hurst M.R."/>
            <person name="Beattie A."/>
            <person name="Altermann E."/>
            <person name="Moraga R.M."/>
            <person name="Harper L.A."/>
            <person name="Calder J."/>
            <person name="Laugraud A."/>
        </authorList>
    </citation>
    <scope>NUCLEOTIDE SEQUENCE [LARGE SCALE GENOMIC DNA]</scope>
    <source>
        <strain evidence="7">MH96</strain>
    </source>
</reference>
<sequence>MVALIFGSMMVLSSVNIYPQLRQRLTAVYQHYRLELSMQRVLSIIEKDLRRAGFCNGFCQGKRLFLGQYSGEKANSCVIVAYDLNRNGQWEGIRHKHSEYFGYRLRKNQLESARGETDCQSSGWERLFDATEVFVTGFDVQREYIPLRGNLLTLNLSGQVGKRTQIRQELQRRVRGYNL</sequence>
<dbReference type="PANTHER" id="PTHR39583:SF3">
    <property type="entry name" value="PREPILIN PEPTIDASE-DEPENDENT PROTEIN B"/>
    <property type="match status" value="1"/>
</dbReference>
<evidence type="ECO:0000256" key="1">
    <source>
        <dbReference type="ARBA" id="ARBA00004167"/>
    </source>
</evidence>
<keyword evidence="4" id="KW-1133">Transmembrane helix</keyword>
<dbReference type="InterPro" id="IPR051621">
    <property type="entry name" value="T2SS_protein_J"/>
</dbReference>
<keyword evidence="3" id="KW-0812">Transmembrane</keyword>
<evidence type="ECO:0000256" key="4">
    <source>
        <dbReference type="ARBA" id="ARBA00022989"/>
    </source>
</evidence>
<proteinExistence type="predicted"/>
<keyword evidence="2" id="KW-0488">Methylation</keyword>
<keyword evidence="5" id="KW-0472">Membrane</keyword>
<comment type="subcellular location">
    <subcellularLocation>
        <location evidence="1">Membrane</location>
        <topology evidence="1">Single-pass membrane protein</topology>
    </subcellularLocation>
</comment>
<dbReference type="InterPro" id="IPR016419">
    <property type="entry name" value="Prepilin_Pept-dep_B_prd"/>
</dbReference>
<protein>
    <submittedName>
        <fullName evidence="6">N-terminal cleavage protein</fullName>
    </submittedName>
</protein>
<dbReference type="EMBL" id="CP010029">
    <property type="protein sequence ID" value="ANI29917.1"/>
    <property type="molecule type" value="Genomic_DNA"/>
</dbReference>
<name>A0ABN4PWX1_YERET</name>
<keyword evidence="7" id="KW-1185">Reference proteome</keyword>
<gene>
    <name evidence="6" type="ORF">PL78_08810</name>
</gene>
<evidence type="ECO:0000313" key="7">
    <source>
        <dbReference type="Proteomes" id="UP000266744"/>
    </source>
</evidence>
<evidence type="ECO:0000256" key="2">
    <source>
        <dbReference type="ARBA" id="ARBA00022481"/>
    </source>
</evidence>
<evidence type="ECO:0000313" key="6">
    <source>
        <dbReference type="EMBL" id="ANI29917.1"/>
    </source>
</evidence>